<comment type="caution">
    <text evidence="8">The sequence shown here is derived from an EMBL/GenBank/DDBJ whole genome shotgun (WGS) entry which is preliminary data.</text>
</comment>
<evidence type="ECO:0000313" key="8">
    <source>
        <dbReference type="EMBL" id="RGB78184.1"/>
    </source>
</evidence>
<feature type="transmembrane region" description="Helical" evidence="6">
    <location>
        <begin position="93"/>
        <end position="113"/>
    </location>
</feature>
<feature type="transmembrane region" description="Helical" evidence="6">
    <location>
        <begin position="350"/>
        <end position="371"/>
    </location>
</feature>
<comment type="subcellular location">
    <subcellularLocation>
        <location evidence="1">Cell membrane</location>
        <topology evidence="1">Multi-pass membrane protein</topology>
    </subcellularLocation>
</comment>
<evidence type="ECO:0000256" key="1">
    <source>
        <dbReference type="ARBA" id="ARBA00004651"/>
    </source>
</evidence>
<dbReference type="PANTHER" id="PTHR43478:SF1">
    <property type="entry name" value="NA+_H+ ANTIPORTER NHAC-LIKE C-TERMINAL DOMAIN-CONTAINING PROTEIN"/>
    <property type="match status" value="1"/>
</dbReference>
<keyword evidence="2" id="KW-1003">Cell membrane</keyword>
<reference evidence="8 9" key="1">
    <citation type="submission" date="2018-08" db="EMBL/GenBank/DDBJ databases">
        <title>A genome reference for cultivated species of the human gut microbiota.</title>
        <authorList>
            <person name="Zou Y."/>
            <person name="Xue W."/>
            <person name="Luo G."/>
        </authorList>
    </citation>
    <scope>NUCLEOTIDE SEQUENCE [LARGE SCALE GENOMIC DNA]</scope>
    <source>
        <strain evidence="8 9">OF01-3</strain>
    </source>
</reference>
<dbReference type="AlphaFoldDB" id="A0A3E2TLE0"/>
<feature type="transmembrane region" description="Helical" evidence="6">
    <location>
        <begin position="483"/>
        <end position="500"/>
    </location>
</feature>
<evidence type="ECO:0000313" key="9">
    <source>
        <dbReference type="Proteomes" id="UP000261011"/>
    </source>
</evidence>
<feature type="transmembrane region" description="Helical" evidence="6">
    <location>
        <begin position="276"/>
        <end position="298"/>
    </location>
</feature>
<accession>A0A3E2TLE0</accession>
<feature type="transmembrane region" description="Helical" evidence="6">
    <location>
        <begin position="172"/>
        <end position="195"/>
    </location>
</feature>
<keyword evidence="9" id="KW-1185">Reference proteome</keyword>
<feature type="transmembrane region" description="Helical" evidence="6">
    <location>
        <begin position="506"/>
        <end position="524"/>
    </location>
</feature>
<feature type="transmembrane region" description="Helical" evidence="6">
    <location>
        <begin position="318"/>
        <end position="338"/>
    </location>
</feature>
<dbReference type="OrthoDB" id="9762978at2"/>
<feature type="transmembrane region" description="Helical" evidence="6">
    <location>
        <begin position="399"/>
        <end position="430"/>
    </location>
</feature>
<dbReference type="EMBL" id="QVEU01000001">
    <property type="protein sequence ID" value="RGB78184.1"/>
    <property type="molecule type" value="Genomic_DNA"/>
</dbReference>
<feature type="transmembrane region" description="Helical" evidence="6">
    <location>
        <begin position="32"/>
        <end position="50"/>
    </location>
</feature>
<dbReference type="Pfam" id="PF03553">
    <property type="entry name" value="Na_H_antiporter"/>
    <property type="match status" value="1"/>
</dbReference>
<sequence>MDTKKLKPALAIALLSLGLAIYIALTGEVTEASIWSLFPPLVAIFVALFTKEVFSSLFLGIVTGAILASGGSLGVFLNNLVQKGFITSISQTSGIFIFLIVLGIIVVLINYSGGSKAFGNWANSKIKTRRGSQLAAFCLCIMLFIDDYFNCLTSGSVMKPITDSHRVSRAKLAYIIDATAAPVCMIAPISSWAAAVTGYAENSHMSGIELFIRAIPFNFYSLLTLVFVISIIVFDNDFGPMKKYEKRAIEEGNLGIRKDITIDDSDEHLNGSVIDLVFPVLALIISCVISLINVGGFFDFKSPFYHDFVNAFANTDSSIALAMGSIIALIITIVFFVVKKALTFEKSMDAISEGFSSMVSAILILTMATSLKNISNDLLGSTQYVGGLMANAAGNLNSLLPVVIFIVAIFLAFATGTSWGTFGILIPIVVSMFEPTDPIFFIGISATLSGAVCGDHLSPISDTTIMSSTGAGCIHIDHVKTQLPYGMSVAAISVVAYIIAGFTHSAIISLSFGVIVIFVLMYVLKLKNKKELGSVAE</sequence>
<feature type="transmembrane region" description="Helical" evidence="6">
    <location>
        <begin position="215"/>
        <end position="234"/>
    </location>
</feature>
<name>A0A3E2TLE0_9FIRM</name>
<feature type="transmembrane region" description="Helical" evidence="6">
    <location>
        <begin position="6"/>
        <end position="25"/>
    </location>
</feature>
<feature type="transmembrane region" description="Helical" evidence="6">
    <location>
        <begin position="56"/>
        <end position="81"/>
    </location>
</feature>
<dbReference type="RefSeq" id="WP_117520458.1">
    <property type="nucleotide sequence ID" value="NZ_JBHWSY010000014.1"/>
</dbReference>
<feature type="transmembrane region" description="Helical" evidence="6">
    <location>
        <begin position="133"/>
        <end position="151"/>
    </location>
</feature>
<proteinExistence type="predicted"/>
<keyword evidence="4 6" id="KW-1133">Transmembrane helix</keyword>
<dbReference type="InterPro" id="IPR018461">
    <property type="entry name" value="Na/H_Antiport_NhaC-like_C"/>
</dbReference>
<keyword evidence="3 6" id="KW-0812">Transmembrane</keyword>
<organism evidence="8 9">
    <name type="scientific">Anaerococcus nagyae</name>
    <dbReference type="NCBI Taxonomy" id="1755241"/>
    <lineage>
        <taxon>Bacteria</taxon>
        <taxon>Bacillati</taxon>
        <taxon>Bacillota</taxon>
        <taxon>Tissierellia</taxon>
        <taxon>Tissierellales</taxon>
        <taxon>Peptoniphilaceae</taxon>
        <taxon>Anaerococcus</taxon>
    </lineage>
</organism>
<gene>
    <name evidence="8" type="ORF">DXA39_01680</name>
</gene>
<dbReference type="Proteomes" id="UP000261011">
    <property type="component" value="Unassembled WGS sequence"/>
</dbReference>
<keyword evidence="5 6" id="KW-0472">Membrane</keyword>
<evidence type="ECO:0000256" key="6">
    <source>
        <dbReference type="SAM" id="Phobius"/>
    </source>
</evidence>
<evidence type="ECO:0000256" key="2">
    <source>
        <dbReference type="ARBA" id="ARBA00022475"/>
    </source>
</evidence>
<protein>
    <submittedName>
        <fullName evidence="8">Na+/H+ antiporter NhaC family protein</fullName>
    </submittedName>
</protein>
<evidence type="ECO:0000256" key="4">
    <source>
        <dbReference type="ARBA" id="ARBA00022989"/>
    </source>
</evidence>
<evidence type="ECO:0000256" key="5">
    <source>
        <dbReference type="ARBA" id="ARBA00023136"/>
    </source>
</evidence>
<dbReference type="GO" id="GO:0005886">
    <property type="term" value="C:plasma membrane"/>
    <property type="evidence" value="ECO:0007669"/>
    <property type="project" value="UniProtKB-SubCell"/>
</dbReference>
<evidence type="ECO:0000256" key="3">
    <source>
        <dbReference type="ARBA" id="ARBA00022692"/>
    </source>
</evidence>
<evidence type="ECO:0000259" key="7">
    <source>
        <dbReference type="Pfam" id="PF03553"/>
    </source>
</evidence>
<dbReference type="PANTHER" id="PTHR43478">
    <property type="entry name" value="NA+/H+ ANTIPORTER-RELATED"/>
    <property type="match status" value="1"/>
</dbReference>
<feature type="domain" description="Na+/H+ antiporter NhaC-like C-terminal" evidence="7">
    <location>
        <begin position="183"/>
        <end position="502"/>
    </location>
</feature>